<comment type="caution">
    <text evidence="1">The sequence shown here is derived from an EMBL/GenBank/DDBJ whole genome shotgun (WGS) entry which is preliminary data.</text>
</comment>
<dbReference type="Proteomes" id="UP000238479">
    <property type="component" value="Chromosome 6"/>
</dbReference>
<name>A0A2P6PZT9_ROSCH</name>
<sequence>MMIQNVCRVQMMRKVMRVVMQPGVRMRTPVSIPNLQETRKMVYYITSLTCNVSYGPTVQSI</sequence>
<dbReference type="AlphaFoldDB" id="A0A2P6PZT9"/>
<gene>
    <name evidence="1" type="ORF">RchiOBHm_Chr6g0305371</name>
</gene>
<keyword evidence="2" id="KW-1185">Reference proteome</keyword>
<evidence type="ECO:0000313" key="2">
    <source>
        <dbReference type="Proteomes" id="UP000238479"/>
    </source>
</evidence>
<reference evidence="1 2" key="1">
    <citation type="journal article" date="2018" name="Nat. Genet.">
        <title>The Rosa genome provides new insights in the design of modern roses.</title>
        <authorList>
            <person name="Bendahmane M."/>
        </authorList>
    </citation>
    <scope>NUCLEOTIDE SEQUENCE [LARGE SCALE GENOMIC DNA]</scope>
    <source>
        <strain evidence="2">cv. Old Blush</strain>
    </source>
</reference>
<dbReference type="EMBL" id="PDCK01000044">
    <property type="protein sequence ID" value="PRQ27443.1"/>
    <property type="molecule type" value="Genomic_DNA"/>
</dbReference>
<organism evidence="1 2">
    <name type="scientific">Rosa chinensis</name>
    <name type="common">China rose</name>
    <dbReference type="NCBI Taxonomy" id="74649"/>
    <lineage>
        <taxon>Eukaryota</taxon>
        <taxon>Viridiplantae</taxon>
        <taxon>Streptophyta</taxon>
        <taxon>Embryophyta</taxon>
        <taxon>Tracheophyta</taxon>
        <taxon>Spermatophyta</taxon>
        <taxon>Magnoliopsida</taxon>
        <taxon>eudicotyledons</taxon>
        <taxon>Gunneridae</taxon>
        <taxon>Pentapetalae</taxon>
        <taxon>rosids</taxon>
        <taxon>fabids</taxon>
        <taxon>Rosales</taxon>
        <taxon>Rosaceae</taxon>
        <taxon>Rosoideae</taxon>
        <taxon>Rosoideae incertae sedis</taxon>
        <taxon>Rosa</taxon>
    </lineage>
</organism>
<protein>
    <submittedName>
        <fullName evidence="1">Uncharacterized protein</fullName>
    </submittedName>
</protein>
<proteinExistence type="predicted"/>
<dbReference type="Gramene" id="PRQ27443">
    <property type="protein sequence ID" value="PRQ27443"/>
    <property type="gene ID" value="RchiOBHm_Chr6g0305371"/>
</dbReference>
<accession>A0A2P6PZT9</accession>
<evidence type="ECO:0000313" key="1">
    <source>
        <dbReference type="EMBL" id="PRQ27443.1"/>
    </source>
</evidence>